<dbReference type="AlphaFoldDB" id="Q47UM8"/>
<sequence length="145" mass="16024">MPTFINKTVMVFLLCLIFIGQSMASMTMFYSMTAMQLNMQSMTEMTSIKSSNHQSEKMNNTAHDMSAMSDCDEEKMTNTACSTMSTQECCEQECDCLSGACSTVSAFSIIINYTPVFATPCKINSLNTITTSQTLTSLYRPPILS</sequence>
<evidence type="ECO:0000313" key="1">
    <source>
        <dbReference type="EMBL" id="AAZ28518.1"/>
    </source>
</evidence>
<dbReference type="HOGENOM" id="CLU_1783561_0_0_6"/>
<dbReference type="Proteomes" id="UP000000547">
    <property type="component" value="Chromosome"/>
</dbReference>
<organism evidence="1 2">
    <name type="scientific">Colwellia psychrerythraea (strain 34H / ATCC BAA-681)</name>
    <name type="common">Vibrio psychroerythus</name>
    <dbReference type="NCBI Taxonomy" id="167879"/>
    <lineage>
        <taxon>Bacteria</taxon>
        <taxon>Pseudomonadati</taxon>
        <taxon>Pseudomonadota</taxon>
        <taxon>Gammaproteobacteria</taxon>
        <taxon>Alteromonadales</taxon>
        <taxon>Colwelliaceae</taxon>
        <taxon>Colwellia</taxon>
    </lineage>
</organism>
<accession>Q47UM8</accession>
<dbReference type="EMBL" id="CP000083">
    <property type="protein sequence ID" value="AAZ28518.1"/>
    <property type="molecule type" value="Genomic_DNA"/>
</dbReference>
<proteinExistence type="predicted"/>
<dbReference type="KEGG" id="cps:CPS_4855"/>
<gene>
    <name evidence="1" type="ordered locus">CPS_4855</name>
</gene>
<name>Q47UM8_COLP3</name>
<reference evidence="1" key="1">
    <citation type="journal article" date="2005" name="Proc. Natl. Acad. Sci. U.S.A.">
        <title>The psychrophilic lifestyle as revealed by the genome sequence of Colwellia psychrerythraea 34H through genomic and proteomic analyses.</title>
        <authorList>
            <person name="Methe B.A."/>
            <person name="Nelson K.E."/>
            <person name="Deming J.W."/>
            <person name="Momen B."/>
            <person name="Melamud E."/>
            <person name="Zhang X."/>
            <person name="Moult J."/>
            <person name="Madupu R."/>
            <person name="Nelson W.C."/>
            <person name="Dodson R.J."/>
            <person name="Brinkac L.M."/>
            <person name="Daugherty S.C."/>
            <person name="Durkin A.S."/>
            <person name="DeBoy R.T."/>
            <person name="Kolonay J.F."/>
            <person name="Sullivan S.A."/>
            <person name="Zhou L."/>
            <person name="Davidsen T.M."/>
            <person name="Wu M."/>
            <person name="Huston A.L."/>
            <person name="Lewis M."/>
            <person name="Weaver B."/>
            <person name="Weidman J.F."/>
            <person name="Khouri H."/>
            <person name="Utterback T.R."/>
            <person name="Feldblyum T.V."/>
            <person name="Fraser C.M."/>
        </authorList>
    </citation>
    <scope>NUCLEOTIDE SEQUENCE [LARGE SCALE GENOMIC DNA]</scope>
    <source>
        <strain evidence="1">34H</strain>
    </source>
</reference>
<protein>
    <submittedName>
        <fullName evidence="1">Uncharacterized protein</fullName>
    </submittedName>
</protein>
<evidence type="ECO:0000313" key="2">
    <source>
        <dbReference type="Proteomes" id="UP000000547"/>
    </source>
</evidence>
<dbReference type="STRING" id="167879.CPS_4855"/>
<dbReference type="RefSeq" id="WP_011045574.1">
    <property type="nucleotide sequence ID" value="NC_003910.7"/>
</dbReference>